<dbReference type="EC" id="3.1.1.-" evidence="2"/>
<dbReference type="Gene3D" id="3.50.80.10">
    <property type="entry name" value="D-tyrosyl-tRNA(Tyr) deacylase"/>
    <property type="match status" value="1"/>
</dbReference>
<comment type="subcellular location">
    <subcellularLocation>
        <location evidence="2">Cytoplasm</location>
    </subcellularLocation>
</comment>
<dbReference type="Proteomes" id="UP001156389">
    <property type="component" value="Unassembled WGS sequence"/>
</dbReference>
<comment type="caution">
    <text evidence="3">The sequence shown here is derived from an EMBL/GenBank/DDBJ whole genome shotgun (WGS) entry which is preliminary data.</text>
</comment>
<dbReference type="SUPFAM" id="SSF69500">
    <property type="entry name" value="DTD-like"/>
    <property type="match status" value="1"/>
</dbReference>
<keyword evidence="2" id="KW-0694">RNA-binding</keyword>
<dbReference type="PANTHER" id="PTHR10472:SF5">
    <property type="entry name" value="D-AMINOACYL-TRNA DEACYLASE 1"/>
    <property type="match status" value="1"/>
</dbReference>
<keyword evidence="4" id="KW-1185">Reference proteome</keyword>
<dbReference type="InterPro" id="IPR003732">
    <property type="entry name" value="Daa-tRNA_deacyls_DTD"/>
</dbReference>
<keyword evidence="2" id="KW-0820">tRNA-binding</keyword>
<comment type="subunit">
    <text evidence="2">Homodimer.</text>
</comment>
<keyword evidence="2 3" id="KW-0378">Hydrolase</keyword>
<organism evidence="3 4">
    <name type="scientific">Streptomyces gossypii</name>
    <dbReference type="NCBI Taxonomy" id="2883101"/>
    <lineage>
        <taxon>Bacteria</taxon>
        <taxon>Bacillati</taxon>
        <taxon>Actinomycetota</taxon>
        <taxon>Actinomycetes</taxon>
        <taxon>Kitasatosporales</taxon>
        <taxon>Streptomycetaceae</taxon>
        <taxon>Streptomyces</taxon>
    </lineage>
</organism>
<keyword evidence="2" id="KW-0963">Cytoplasm</keyword>
<comment type="catalytic activity">
    <reaction evidence="2">
        <text>a D-aminoacyl-tRNA + H2O = a tRNA + a D-alpha-amino acid + H(+)</text>
        <dbReference type="Rhea" id="RHEA:13953"/>
        <dbReference type="Rhea" id="RHEA-COMP:10123"/>
        <dbReference type="Rhea" id="RHEA-COMP:10124"/>
        <dbReference type="ChEBI" id="CHEBI:15377"/>
        <dbReference type="ChEBI" id="CHEBI:15378"/>
        <dbReference type="ChEBI" id="CHEBI:59871"/>
        <dbReference type="ChEBI" id="CHEBI:78442"/>
        <dbReference type="ChEBI" id="CHEBI:79333"/>
        <dbReference type="EC" id="3.1.1.96"/>
    </reaction>
</comment>
<evidence type="ECO:0000313" key="3">
    <source>
        <dbReference type="EMBL" id="MCT2592844.1"/>
    </source>
</evidence>
<evidence type="ECO:0000256" key="1">
    <source>
        <dbReference type="ARBA" id="ARBA00009673"/>
    </source>
</evidence>
<sequence length="147" mass="15767">MRAVVQRVDGARVVVDGETVGEIEGEGLCVLVGVTHEDTEEEAARLARKLWSVRLFEPRDGAGPERSCSDLGAPLLVISQFTLYGDARKGRRPTWNAAAPGPVAEPLVDEVVAQLRTLGADVATGRFGARMRLSLTNDGPFTVLLEV</sequence>
<comment type="domain">
    <text evidence="2">A Gly-cisPro motif from one monomer fits into the active site of the other monomer to allow specific chiral rejection of L-amino acids.</text>
</comment>
<comment type="catalytic activity">
    <reaction evidence="2">
        <text>glycyl-tRNA(Ala) + H2O = tRNA(Ala) + glycine + H(+)</text>
        <dbReference type="Rhea" id="RHEA:53744"/>
        <dbReference type="Rhea" id="RHEA-COMP:9657"/>
        <dbReference type="Rhea" id="RHEA-COMP:13640"/>
        <dbReference type="ChEBI" id="CHEBI:15377"/>
        <dbReference type="ChEBI" id="CHEBI:15378"/>
        <dbReference type="ChEBI" id="CHEBI:57305"/>
        <dbReference type="ChEBI" id="CHEBI:78442"/>
        <dbReference type="ChEBI" id="CHEBI:78522"/>
    </reaction>
</comment>
<dbReference type="RefSeq" id="WP_260220169.1">
    <property type="nucleotide sequence ID" value="NZ_JAJAGO010000011.1"/>
</dbReference>
<proteinExistence type="inferred from homology"/>
<dbReference type="PANTHER" id="PTHR10472">
    <property type="entry name" value="D-TYROSYL-TRNA TYR DEACYLASE"/>
    <property type="match status" value="1"/>
</dbReference>
<accession>A0ABT2JY70</accession>
<evidence type="ECO:0000256" key="2">
    <source>
        <dbReference type="HAMAP-Rule" id="MF_00518"/>
    </source>
</evidence>
<evidence type="ECO:0000313" key="4">
    <source>
        <dbReference type="Proteomes" id="UP001156389"/>
    </source>
</evidence>
<comment type="similarity">
    <text evidence="1 2">Belongs to the DTD family.</text>
</comment>
<dbReference type="NCBIfam" id="TIGR00256">
    <property type="entry name" value="D-aminoacyl-tRNA deacylase"/>
    <property type="match status" value="1"/>
</dbReference>
<dbReference type="InterPro" id="IPR023509">
    <property type="entry name" value="DTD-like_sf"/>
</dbReference>
<dbReference type="HAMAP" id="MF_00518">
    <property type="entry name" value="Deacylase_Dtd"/>
    <property type="match status" value="1"/>
</dbReference>
<dbReference type="EMBL" id="JAJAGO010000011">
    <property type="protein sequence ID" value="MCT2592844.1"/>
    <property type="molecule type" value="Genomic_DNA"/>
</dbReference>
<reference evidence="3 4" key="1">
    <citation type="submission" date="2021-10" db="EMBL/GenBank/DDBJ databases">
        <title>Streptomyces gossypii sp. nov., isolated from soil collected from cotton field.</title>
        <authorList>
            <person name="Ge X."/>
            <person name="Chen X."/>
            <person name="Liu W."/>
        </authorList>
    </citation>
    <scope>NUCLEOTIDE SEQUENCE [LARGE SCALE GENOMIC DNA]</scope>
    <source>
        <strain evidence="3 4">N2-109</strain>
    </source>
</reference>
<dbReference type="GO" id="GO:0051499">
    <property type="term" value="F:D-aminoacyl-tRNA deacylase activity"/>
    <property type="evidence" value="ECO:0007669"/>
    <property type="project" value="UniProtKB-EC"/>
</dbReference>
<gene>
    <name evidence="2 3" type="primary">dtd</name>
    <name evidence="3" type="ORF">LHJ74_23510</name>
</gene>
<name>A0ABT2JY70_9ACTN</name>
<dbReference type="EC" id="3.1.1.96" evidence="2"/>
<protein>
    <recommendedName>
        <fullName evidence="2">D-aminoacyl-tRNA deacylase</fullName>
        <shortName evidence="2">DTD</shortName>
        <ecNumber evidence="2">3.1.1.96</ecNumber>
    </recommendedName>
    <alternativeName>
        <fullName evidence="2">Gly-tRNA(Ala) deacylase</fullName>
        <ecNumber evidence="2">3.1.1.-</ecNumber>
    </alternativeName>
</protein>
<dbReference type="CDD" id="cd00563">
    <property type="entry name" value="Dtyr_deacylase"/>
    <property type="match status" value="1"/>
</dbReference>
<feature type="short sequence motif" description="Gly-cisPro motif, important for rejection of L-amino acids" evidence="2">
    <location>
        <begin position="139"/>
        <end position="140"/>
    </location>
</feature>
<comment type="function">
    <text evidence="2">An aminoacyl-tRNA editing enzyme that deacylates mischarged D-aminoacyl-tRNAs. Also deacylates mischarged glycyl-tRNA(Ala), protecting cells against glycine mischarging by AlaRS. Acts via tRNA-based rather than protein-based catalysis; rejects L-amino acids rather than detecting D-amino acids in the active site. By recycling D-aminoacyl-tRNA to D-amino acids and free tRNA molecules, this enzyme counteracts the toxicity associated with the formation of D-aminoacyl-tRNA entities in vivo and helps enforce protein L-homochirality.</text>
</comment>
<dbReference type="Pfam" id="PF02580">
    <property type="entry name" value="Tyr_Deacylase"/>
    <property type="match status" value="1"/>
</dbReference>